<dbReference type="GO" id="GO:0008236">
    <property type="term" value="F:serine-type peptidase activity"/>
    <property type="evidence" value="ECO:0007669"/>
    <property type="project" value="UniProtKB-KW"/>
</dbReference>
<keyword evidence="4 6" id="KW-0378">Hydrolase</keyword>
<dbReference type="EC" id="3.4.21.-" evidence="6"/>
<feature type="region of interest" description="Disordered" evidence="7">
    <location>
        <begin position="1"/>
        <end position="39"/>
    </location>
</feature>
<protein>
    <recommendedName>
        <fullName evidence="6">Serine protease</fullName>
        <ecNumber evidence="6">3.4.21.-</ecNumber>
    </recommendedName>
</protein>
<name>A0A2A9D2A1_9MICO</name>
<dbReference type="PROSITE" id="PS00673">
    <property type="entry name" value="V8_SER"/>
    <property type="match status" value="1"/>
</dbReference>
<evidence type="ECO:0000256" key="1">
    <source>
        <dbReference type="ARBA" id="ARBA00008764"/>
    </source>
</evidence>
<dbReference type="GO" id="GO:0006508">
    <property type="term" value="P:proteolysis"/>
    <property type="evidence" value="ECO:0007669"/>
    <property type="project" value="UniProtKB-KW"/>
</dbReference>
<evidence type="ECO:0000256" key="6">
    <source>
        <dbReference type="RuleBase" id="RU004296"/>
    </source>
</evidence>
<keyword evidence="9" id="KW-1185">Reference proteome</keyword>
<dbReference type="InterPro" id="IPR050966">
    <property type="entry name" value="Glutamyl_endopeptidase"/>
</dbReference>
<evidence type="ECO:0000256" key="5">
    <source>
        <dbReference type="ARBA" id="ARBA00022825"/>
    </source>
</evidence>
<dbReference type="RefSeq" id="WP_211283083.1">
    <property type="nucleotide sequence ID" value="NZ_PDJD01000001.1"/>
</dbReference>
<dbReference type="PANTHER" id="PTHR15462">
    <property type="entry name" value="SERINE PROTEASE"/>
    <property type="match status" value="1"/>
</dbReference>
<sequence length="337" mass="35878">MATTHDDLETTPLEDQQVPDGVILESGEDDGPDDDQALSNVGHALAAPELAETESFSGMEPDDGAADQVEIGSPPVTEVGAEVSTGMESTLVDLDTLPDIAWASYGEPDTVGAESIQGSDDRVQITNTASYPWRVHCSLLITARDGSRWIGTGWFIGPKTVMTAGHCVFIRSSNPARHGWVRSVEVIPGQNGAVRPYGSVTSSNLRSVTGWVNSGRRRSDYGAIILPTELGNSTGWLGFGNFSLPTIMSSTANLSGYPGDKPAGTQWYHGSSVVFVSPFRVFYRTDTMGGQSGSAVYRLRNGARHAFAIHAYGGTGSNSGARITKGVFDIMKSWKNV</sequence>
<dbReference type="Gene3D" id="2.40.10.10">
    <property type="entry name" value="Trypsin-like serine proteases"/>
    <property type="match status" value="2"/>
</dbReference>
<reference evidence="8 9" key="1">
    <citation type="submission" date="2017-10" db="EMBL/GenBank/DDBJ databases">
        <title>Sequencing the genomes of 1000 actinobacteria strains.</title>
        <authorList>
            <person name="Klenk H.-P."/>
        </authorList>
    </citation>
    <scope>NUCLEOTIDE SEQUENCE [LARGE SCALE GENOMIC DNA]</scope>
    <source>
        <strain evidence="8 9">DSM 21801</strain>
    </source>
</reference>
<evidence type="ECO:0000313" key="9">
    <source>
        <dbReference type="Proteomes" id="UP000224915"/>
    </source>
</evidence>
<dbReference type="InterPro" id="IPR028301">
    <property type="entry name" value="V8_his_AS"/>
</dbReference>
<dbReference type="PROSITE" id="PS00672">
    <property type="entry name" value="V8_HIS"/>
    <property type="match status" value="1"/>
</dbReference>
<organism evidence="8 9">
    <name type="scientific">Serinibacter salmoneus</name>
    <dbReference type="NCBI Taxonomy" id="556530"/>
    <lineage>
        <taxon>Bacteria</taxon>
        <taxon>Bacillati</taxon>
        <taxon>Actinomycetota</taxon>
        <taxon>Actinomycetes</taxon>
        <taxon>Micrococcales</taxon>
        <taxon>Beutenbergiaceae</taxon>
        <taxon>Serinibacter</taxon>
    </lineage>
</organism>
<evidence type="ECO:0000256" key="4">
    <source>
        <dbReference type="ARBA" id="ARBA00022801"/>
    </source>
</evidence>
<keyword evidence="2 6" id="KW-0645">Protease</keyword>
<evidence type="ECO:0000256" key="3">
    <source>
        <dbReference type="ARBA" id="ARBA00022729"/>
    </source>
</evidence>
<keyword evidence="3" id="KW-0732">Signal</keyword>
<dbReference type="InterPro" id="IPR009003">
    <property type="entry name" value="Peptidase_S1_PA"/>
</dbReference>
<dbReference type="InterPro" id="IPR008256">
    <property type="entry name" value="Peptidase_S1B"/>
</dbReference>
<dbReference type="AlphaFoldDB" id="A0A2A9D2A1"/>
<comment type="similarity">
    <text evidence="1 6">Belongs to the peptidase S1B family.</text>
</comment>
<gene>
    <name evidence="8" type="ORF">ATL40_1560</name>
</gene>
<keyword evidence="5 6" id="KW-0720">Serine protease</keyword>
<dbReference type="InterPro" id="IPR043504">
    <property type="entry name" value="Peptidase_S1_PA_chymotrypsin"/>
</dbReference>
<dbReference type="SUPFAM" id="SSF50494">
    <property type="entry name" value="Trypsin-like serine proteases"/>
    <property type="match status" value="1"/>
</dbReference>
<dbReference type="EMBL" id="PDJD01000001">
    <property type="protein sequence ID" value="PFG19980.1"/>
    <property type="molecule type" value="Genomic_DNA"/>
</dbReference>
<dbReference type="Proteomes" id="UP000224915">
    <property type="component" value="Unassembled WGS sequence"/>
</dbReference>
<evidence type="ECO:0000256" key="7">
    <source>
        <dbReference type="SAM" id="MobiDB-lite"/>
    </source>
</evidence>
<dbReference type="PANTHER" id="PTHR15462:SF8">
    <property type="entry name" value="SERINE PROTEASE"/>
    <property type="match status" value="1"/>
</dbReference>
<dbReference type="PRINTS" id="PR00839">
    <property type="entry name" value="V8PROTEASE"/>
</dbReference>
<comment type="caution">
    <text evidence="8">The sequence shown here is derived from an EMBL/GenBank/DDBJ whole genome shotgun (WGS) entry which is preliminary data.</text>
</comment>
<accession>A0A2A9D2A1</accession>
<feature type="compositionally biased region" description="Acidic residues" evidence="7">
    <location>
        <begin position="26"/>
        <end position="36"/>
    </location>
</feature>
<evidence type="ECO:0000313" key="8">
    <source>
        <dbReference type="EMBL" id="PFG19980.1"/>
    </source>
</evidence>
<proteinExistence type="inferred from homology"/>
<evidence type="ECO:0000256" key="2">
    <source>
        <dbReference type="ARBA" id="ARBA00022670"/>
    </source>
</evidence>
<dbReference type="InterPro" id="IPR000126">
    <property type="entry name" value="V8_ser_AS"/>
</dbReference>